<reference evidence="3" key="3">
    <citation type="submission" date="2024-06" db="EMBL/GenBank/DDBJ databases">
        <authorList>
            <person name="Zeng C."/>
        </authorList>
    </citation>
    <scope>NUCLEOTIDE SEQUENCE [LARGE SCALE GENOMIC DNA]</scope>
    <source>
        <strain evidence="3">ZCY20-5</strain>
    </source>
</reference>
<dbReference type="GO" id="GO:0003700">
    <property type="term" value="F:DNA-binding transcription factor activity"/>
    <property type="evidence" value="ECO:0007669"/>
    <property type="project" value="TreeGrafter"/>
</dbReference>
<name>A0AA97H4M8_9FIRM</name>
<keyword evidence="3" id="KW-1185">Reference proteome</keyword>
<sequence>MKISTKGRYALRMMLDLAEHQDDGYVSLNAIAQRQEISKKYLEQIVPILNSAGYLLTSRGSQGGYRLAQLPVEYTVGGLLRLTESGLNPVPCLEQQPNPCRRSADCPTLPVWQGLSRVIAEYLDGITLQDILEQHNQACVNDYVI</sequence>
<dbReference type="RefSeq" id="WP_275846773.1">
    <property type="nucleotide sequence ID" value="NZ_CP135996.1"/>
</dbReference>
<evidence type="ECO:0000256" key="1">
    <source>
        <dbReference type="ARBA" id="ARBA00023125"/>
    </source>
</evidence>
<dbReference type="GO" id="GO:0005829">
    <property type="term" value="C:cytosol"/>
    <property type="evidence" value="ECO:0007669"/>
    <property type="project" value="TreeGrafter"/>
</dbReference>
<dbReference type="Proteomes" id="UP001300604">
    <property type="component" value="Chromosome"/>
</dbReference>
<reference evidence="3" key="1">
    <citation type="submission" date="2024-06" db="EMBL/GenBank/DDBJ databases">
        <title>Caproicibacterium argilliputei sp. nov, a novel caproic acid producing anaerobic bacterium isolated from pit mud.</title>
        <authorList>
            <person name="Zeng C."/>
        </authorList>
    </citation>
    <scope>NUCLEOTIDE SEQUENCE [LARGE SCALE GENOMIC DNA]</scope>
    <source>
        <strain evidence="3">ZCY20-5</strain>
    </source>
</reference>
<dbReference type="EMBL" id="CP135996">
    <property type="protein sequence ID" value="WOC33678.1"/>
    <property type="molecule type" value="Genomic_DNA"/>
</dbReference>
<dbReference type="PROSITE" id="PS01332">
    <property type="entry name" value="HTH_RRF2_1"/>
    <property type="match status" value="1"/>
</dbReference>
<organism evidence="2 3">
    <name type="scientific">Caproicibacterium argilliputei</name>
    <dbReference type="NCBI Taxonomy" id="3030016"/>
    <lineage>
        <taxon>Bacteria</taxon>
        <taxon>Bacillati</taxon>
        <taxon>Bacillota</taxon>
        <taxon>Clostridia</taxon>
        <taxon>Eubacteriales</taxon>
        <taxon>Oscillospiraceae</taxon>
        <taxon>Caproicibacterium</taxon>
    </lineage>
</organism>
<dbReference type="InterPro" id="IPR036390">
    <property type="entry name" value="WH_DNA-bd_sf"/>
</dbReference>
<dbReference type="SUPFAM" id="SSF46785">
    <property type="entry name" value="Winged helix' DNA-binding domain"/>
    <property type="match status" value="1"/>
</dbReference>
<proteinExistence type="predicted"/>
<dbReference type="NCBIfam" id="TIGR00738">
    <property type="entry name" value="rrf2_super"/>
    <property type="match status" value="1"/>
</dbReference>
<reference evidence="2 3" key="2">
    <citation type="submission" date="2024-06" db="EMBL/GenBank/DDBJ databases">
        <title>Caproicibacterium argilliputei sp. nov, a novel caproic acid producing anaerobic bacterium isolated from pit mud.</title>
        <authorList>
            <person name="Xia S."/>
        </authorList>
    </citation>
    <scope>NUCLEOTIDE SEQUENCE [LARGE SCALE GENOMIC DNA]</scope>
    <source>
        <strain evidence="2 3">ZCY20-5</strain>
    </source>
</reference>
<dbReference type="Gene3D" id="1.10.10.10">
    <property type="entry name" value="Winged helix-like DNA-binding domain superfamily/Winged helix DNA-binding domain"/>
    <property type="match status" value="1"/>
</dbReference>
<dbReference type="InterPro" id="IPR000944">
    <property type="entry name" value="Tscrpt_reg_Rrf2"/>
</dbReference>
<evidence type="ECO:0000313" key="3">
    <source>
        <dbReference type="Proteomes" id="UP001300604"/>
    </source>
</evidence>
<protein>
    <submittedName>
        <fullName evidence="2">Rrf2 family transcriptional regulator</fullName>
    </submittedName>
</protein>
<dbReference type="PANTHER" id="PTHR33221">
    <property type="entry name" value="WINGED HELIX-TURN-HELIX TRANSCRIPTIONAL REGULATOR, RRF2 FAMILY"/>
    <property type="match status" value="1"/>
</dbReference>
<dbReference type="PANTHER" id="PTHR33221:SF5">
    <property type="entry name" value="HTH-TYPE TRANSCRIPTIONAL REGULATOR ISCR"/>
    <property type="match status" value="1"/>
</dbReference>
<dbReference type="InterPro" id="IPR036388">
    <property type="entry name" value="WH-like_DNA-bd_sf"/>
</dbReference>
<dbReference type="Pfam" id="PF02082">
    <property type="entry name" value="Rrf2"/>
    <property type="match status" value="1"/>
</dbReference>
<dbReference type="AlphaFoldDB" id="A0AA97H4M8"/>
<dbReference type="KEGG" id="carl:PXC00_11475"/>
<evidence type="ECO:0000313" key="2">
    <source>
        <dbReference type="EMBL" id="WOC33678.1"/>
    </source>
</evidence>
<dbReference type="PROSITE" id="PS51197">
    <property type="entry name" value="HTH_RRF2_2"/>
    <property type="match status" value="1"/>
</dbReference>
<dbReference type="InterPro" id="IPR030489">
    <property type="entry name" value="TR_Rrf2-type_CS"/>
</dbReference>
<gene>
    <name evidence="2" type="ORF">PXC00_11475</name>
</gene>
<dbReference type="GO" id="GO:0003677">
    <property type="term" value="F:DNA binding"/>
    <property type="evidence" value="ECO:0007669"/>
    <property type="project" value="UniProtKB-KW"/>
</dbReference>
<keyword evidence="1" id="KW-0238">DNA-binding</keyword>
<accession>A0AA97H4M8</accession>